<evidence type="ECO:0000313" key="5">
    <source>
        <dbReference type="Proteomes" id="UP000235965"/>
    </source>
</evidence>
<dbReference type="InterPro" id="IPR039782">
    <property type="entry name" value="VPS13B"/>
</dbReference>
<proteinExistence type="predicted"/>
<feature type="domain" description="Chorein N-terminal" evidence="3">
    <location>
        <begin position="4"/>
        <end position="229"/>
    </location>
</feature>
<dbReference type="InterPro" id="IPR026854">
    <property type="entry name" value="VPS13_N"/>
</dbReference>
<evidence type="ECO:0000313" key="4">
    <source>
        <dbReference type="EMBL" id="PNF43754.1"/>
    </source>
</evidence>
<accession>A0A2J7RSF1</accession>
<dbReference type="AlphaFoldDB" id="A0A2J7RSF1"/>
<dbReference type="Pfam" id="PF12624">
    <property type="entry name" value="VPS13_N"/>
    <property type="match status" value="1"/>
</dbReference>
<protein>
    <recommendedName>
        <fullName evidence="3">Chorein N-terminal domain-containing protein</fullName>
    </recommendedName>
</protein>
<keyword evidence="5" id="KW-1185">Reference proteome</keyword>
<dbReference type="OrthoDB" id="445152at2759"/>
<feature type="region of interest" description="Disordered" evidence="2">
    <location>
        <begin position="100"/>
        <end position="128"/>
    </location>
</feature>
<dbReference type="PANTHER" id="PTHR12517:SF0">
    <property type="entry name" value="INTERMEMBRANE LIPID TRANSFER PROTEIN VPS13B"/>
    <property type="match status" value="1"/>
</dbReference>
<dbReference type="PANTHER" id="PTHR12517">
    <property type="entry name" value="VACUOLAR PROTEIN SORTING-ASSOCIATED PROTEIN 13B"/>
    <property type="match status" value="1"/>
</dbReference>
<comment type="caution">
    <text evidence="4">The sequence shown here is derived from an EMBL/GenBank/DDBJ whole genome shotgun (WGS) entry which is preliminary data.</text>
</comment>
<keyword evidence="1" id="KW-0813">Transport</keyword>
<dbReference type="EMBL" id="NEVH01000260">
    <property type="protein sequence ID" value="PNF43754.1"/>
    <property type="molecule type" value="Genomic_DNA"/>
</dbReference>
<reference evidence="4 5" key="1">
    <citation type="submission" date="2017-12" db="EMBL/GenBank/DDBJ databases">
        <title>Hemimetabolous genomes reveal molecular basis of termite eusociality.</title>
        <authorList>
            <person name="Harrison M.C."/>
            <person name="Jongepier E."/>
            <person name="Robertson H.M."/>
            <person name="Arning N."/>
            <person name="Bitard-Feildel T."/>
            <person name="Chao H."/>
            <person name="Childers C.P."/>
            <person name="Dinh H."/>
            <person name="Doddapaneni H."/>
            <person name="Dugan S."/>
            <person name="Gowin J."/>
            <person name="Greiner C."/>
            <person name="Han Y."/>
            <person name="Hu H."/>
            <person name="Hughes D.S.T."/>
            <person name="Huylmans A.-K."/>
            <person name="Kemena C."/>
            <person name="Kremer L.P.M."/>
            <person name="Lee S.L."/>
            <person name="Lopez-Ezquerra A."/>
            <person name="Mallet L."/>
            <person name="Monroy-Kuhn J.M."/>
            <person name="Moser A."/>
            <person name="Murali S.C."/>
            <person name="Muzny D.M."/>
            <person name="Otani S."/>
            <person name="Piulachs M.-D."/>
            <person name="Poelchau M."/>
            <person name="Qu J."/>
            <person name="Schaub F."/>
            <person name="Wada-Katsumata A."/>
            <person name="Worley K.C."/>
            <person name="Xie Q."/>
            <person name="Ylla G."/>
            <person name="Poulsen M."/>
            <person name="Gibbs R.A."/>
            <person name="Schal C."/>
            <person name="Richards S."/>
            <person name="Belles X."/>
            <person name="Korb J."/>
            <person name="Bornberg-Bauer E."/>
        </authorList>
    </citation>
    <scope>NUCLEOTIDE SEQUENCE [LARGE SCALE GENOMIC DNA]</scope>
    <source>
        <tissue evidence="4">Whole body</tissue>
    </source>
</reference>
<name>A0A2J7RSF1_9NEOP</name>
<sequence>MFKLESYITPILLSYVDKYIKNFRPEDSQVSLWGGDVSFHNLDLRLEVLEQELQLPFSFISGHVHELLIHVPWTKLASEPITITINTIECVLKLRGEDSVGSDSASHGSSATNTTRDSRRKASKRQDVVAPPGYVQSLVNKIVSNITIFCSNLILKYVEEDIVLSVNVKTVTLQSANESWQPAFTDLSPTQIMLRKLINLADLTICLDKRNASGKIEMYQEPLLYRCSMELHLLRSYHNATAKRVSVTRVDIHCGRMDFSLTEQQVPMLMRLVLLGLALHGKELRPEQSPSVEEDLDPMQDSVPVTVSDSASESWAGWAWSWVPSMLPIYWNEDWSSEHHLAYIGHTYHIGFYFEQASVTLKVTESAHELSYYGPRKVKFIPFIIIQLQGCFVDFVMHGAGRLNVQIGVSRVTVEPCGNCFCGVKETPAGTSTTESKMNRKELVYFAAGNEQKNYMADSLFDPNAIENKGEKKTYNVSWEDHLSSVTATFQKSLSVVWWWDQLLFKFVLACSTVFRCFSMLLDCMITLHIAPPNQ</sequence>
<evidence type="ECO:0000256" key="2">
    <source>
        <dbReference type="SAM" id="MobiDB-lite"/>
    </source>
</evidence>
<organism evidence="4 5">
    <name type="scientific">Cryptotermes secundus</name>
    <dbReference type="NCBI Taxonomy" id="105785"/>
    <lineage>
        <taxon>Eukaryota</taxon>
        <taxon>Metazoa</taxon>
        <taxon>Ecdysozoa</taxon>
        <taxon>Arthropoda</taxon>
        <taxon>Hexapoda</taxon>
        <taxon>Insecta</taxon>
        <taxon>Pterygota</taxon>
        <taxon>Neoptera</taxon>
        <taxon>Polyneoptera</taxon>
        <taxon>Dictyoptera</taxon>
        <taxon>Blattodea</taxon>
        <taxon>Blattoidea</taxon>
        <taxon>Termitoidae</taxon>
        <taxon>Kalotermitidae</taxon>
        <taxon>Cryptotermitinae</taxon>
        <taxon>Cryptotermes</taxon>
    </lineage>
</organism>
<evidence type="ECO:0000256" key="1">
    <source>
        <dbReference type="ARBA" id="ARBA00022448"/>
    </source>
</evidence>
<dbReference type="Proteomes" id="UP000235965">
    <property type="component" value="Unassembled WGS sequence"/>
</dbReference>
<evidence type="ECO:0000259" key="3">
    <source>
        <dbReference type="Pfam" id="PF12624"/>
    </source>
</evidence>
<feature type="non-terminal residue" evidence="4">
    <location>
        <position position="535"/>
    </location>
</feature>
<gene>
    <name evidence="4" type="ORF">B7P43_G13704</name>
</gene>
<feature type="compositionally biased region" description="Low complexity" evidence="2">
    <location>
        <begin position="100"/>
        <end position="111"/>
    </location>
</feature>